<name>A0ABY8FA15_9HYPH</name>
<dbReference type="InterPro" id="IPR018114">
    <property type="entry name" value="TRYPSIN_HIS"/>
</dbReference>
<evidence type="ECO:0000313" key="4">
    <source>
        <dbReference type="EMBL" id="WFE92249.1"/>
    </source>
</evidence>
<organism evidence="4 5">
    <name type="scientific">Roseibium porphyridii</name>
    <dbReference type="NCBI Taxonomy" id="2866279"/>
    <lineage>
        <taxon>Bacteria</taxon>
        <taxon>Pseudomonadati</taxon>
        <taxon>Pseudomonadota</taxon>
        <taxon>Alphaproteobacteria</taxon>
        <taxon>Hyphomicrobiales</taxon>
        <taxon>Stappiaceae</taxon>
        <taxon>Roseibium</taxon>
    </lineage>
</organism>
<evidence type="ECO:0000256" key="2">
    <source>
        <dbReference type="SAM" id="SignalP"/>
    </source>
</evidence>
<dbReference type="PANTHER" id="PTHR15462">
    <property type="entry name" value="SERINE PROTEASE"/>
    <property type="match status" value="1"/>
</dbReference>
<dbReference type="PANTHER" id="PTHR15462:SF8">
    <property type="entry name" value="SERINE PROTEASE"/>
    <property type="match status" value="1"/>
</dbReference>
<keyword evidence="1 2" id="KW-0732">Signal</keyword>
<evidence type="ECO:0000256" key="1">
    <source>
        <dbReference type="ARBA" id="ARBA00022729"/>
    </source>
</evidence>
<proteinExistence type="predicted"/>
<protein>
    <submittedName>
        <fullName evidence="4">Trypsin-like serine protease</fullName>
        <ecNumber evidence="4">3.4.21.-</ecNumber>
    </submittedName>
</protein>
<dbReference type="RefSeq" id="WP_265682338.1">
    <property type="nucleotide sequence ID" value="NZ_CP120863.1"/>
</dbReference>
<dbReference type="InterPro" id="IPR001314">
    <property type="entry name" value="Peptidase_S1A"/>
</dbReference>
<dbReference type="Proteomes" id="UP001209803">
    <property type="component" value="Chromosome"/>
</dbReference>
<dbReference type="SMART" id="SM00020">
    <property type="entry name" value="Tryp_SPc"/>
    <property type="match status" value="1"/>
</dbReference>
<dbReference type="InterPro" id="IPR001254">
    <property type="entry name" value="Trypsin_dom"/>
</dbReference>
<keyword evidence="4" id="KW-0378">Hydrolase</keyword>
<accession>A0ABY8FA15</accession>
<dbReference type="PROSITE" id="PS50240">
    <property type="entry name" value="TRYPSIN_DOM"/>
    <property type="match status" value="1"/>
</dbReference>
<evidence type="ECO:0000259" key="3">
    <source>
        <dbReference type="PROSITE" id="PS50240"/>
    </source>
</evidence>
<keyword evidence="5" id="KW-1185">Reference proteome</keyword>
<feature type="chain" id="PRO_5046292481" evidence="2">
    <location>
        <begin position="39"/>
        <end position="272"/>
    </location>
</feature>
<dbReference type="GO" id="GO:0016787">
    <property type="term" value="F:hydrolase activity"/>
    <property type="evidence" value="ECO:0007669"/>
    <property type="project" value="UniProtKB-KW"/>
</dbReference>
<dbReference type="Gene3D" id="2.40.10.10">
    <property type="entry name" value="Trypsin-like serine proteases"/>
    <property type="match status" value="2"/>
</dbReference>
<dbReference type="InterPro" id="IPR009003">
    <property type="entry name" value="Peptidase_S1_PA"/>
</dbReference>
<dbReference type="InterPro" id="IPR050966">
    <property type="entry name" value="Glutamyl_endopeptidase"/>
</dbReference>
<gene>
    <name evidence="4" type="ORF">K1718_13065</name>
</gene>
<dbReference type="EMBL" id="CP120863">
    <property type="protein sequence ID" value="WFE92249.1"/>
    <property type="molecule type" value="Genomic_DNA"/>
</dbReference>
<reference evidence="4 5" key="1">
    <citation type="submission" date="2023-03" db="EMBL/GenBank/DDBJ databases">
        <title>Roseibium porphyridii sp. nov. and Roseibium rhodosorbium sp. nov. isolated from marine algae, Porphyridium cruentum and Rhodosorus marinus, respectively.</title>
        <authorList>
            <person name="Lee M.W."/>
            <person name="Choi B.J."/>
            <person name="Lee J.K."/>
            <person name="Choi D.G."/>
            <person name="Baek J.H."/>
            <person name="Bayburt H."/>
            <person name="Kim J.M."/>
            <person name="Han D.M."/>
            <person name="Kim K.H."/>
            <person name="Jeon C.O."/>
        </authorList>
    </citation>
    <scope>NUCLEOTIDE SEQUENCE [LARGE SCALE GENOMIC DNA]</scope>
    <source>
        <strain evidence="4 5">KMA01</strain>
    </source>
</reference>
<dbReference type="SUPFAM" id="SSF50494">
    <property type="entry name" value="Trypsin-like serine proteases"/>
    <property type="match status" value="1"/>
</dbReference>
<dbReference type="EC" id="3.4.21.-" evidence="4"/>
<dbReference type="Pfam" id="PF00089">
    <property type="entry name" value="Trypsin"/>
    <property type="match status" value="1"/>
</dbReference>
<dbReference type="PROSITE" id="PS00134">
    <property type="entry name" value="TRYPSIN_HIS"/>
    <property type="match status" value="1"/>
</dbReference>
<dbReference type="InterPro" id="IPR043504">
    <property type="entry name" value="Peptidase_S1_PA_chymotrypsin"/>
</dbReference>
<feature type="domain" description="Peptidase S1" evidence="3">
    <location>
        <begin position="46"/>
        <end position="249"/>
    </location>
</feature>
<evidence type="ECO:0000313" key="5">
    <source>
        <dbReference type="Proteomes" id="UP001209803"/>
    </source>
</evidence>
<feature type="signal peptide" evidence="2">
    <location>
        <begin position="1"/>
        <end position="38"/>
    </location>
</feature>
<dbReference type="PRINTS" id="PR00722">
    <property type="entry name" value="CHYMOTRYPSIN"/>
</dbReference>
<sequence length="272" mass="30063">MTRLFVRIFTALHNPCRLIRFASSPLAAICLAVPVALAQTEQRLEVVDSTEDPWPSIGRVNVAGYRTTSMCTGTLIAPNIVLTAAHCFYNKRTLKLFPTKDVLFIAGVRRDQFAARLEAACLITAKDYQPKKQPRLRDVRNDIGLIVLKQKSDLRPIAPLEIADAKTLSKETRFQSAGYRRSRRYLPTLVKDCKVLGTREDSWVTNCPSESGASGGPFLVETASGPRVAGVMSAKLNEERSVIVPFLAWQDLLKNPSCSADPTVKSSNESRN</sequence>